<organism evidence="1">
    <name type="scientific">Hexamita inflata</name>
    <dbReference type="NCBI Taxonomy" id="28002"/>
    <lineage>
        <taxon>Eukaryota</taxon>
        <taxon>Metamonada</taxon>
        <taxon>Diplomonadida</taxon>
        <taxon>Hexamitidae</taxon>
        <taxon>Hexamitinae</taxon>
        <taxon>Hexamita</taxon>
    </lineage>
</organism>
<dbReference type="GO" id="GO:0005544">
    <property type="term" value="F:calcium-dependent phospholipid binding"/>
    <property type="evidence" value="ECO:0007669"/>
    <property type="project" value="InterPro"/>
</dbReference>
<reference evidence="1" key="1">
    <citation type="submission" date="2023-06" db="EMBL/GenBank/DDBJ databases">
        <authorList>
            <person name="Kurt Z."/>
        </authorList>
    </citation>
    <scope>NUCLEOTIDE SEQUENCE</scope>
</reference>
<gene>
    <name evidence="1" type="ORF">HINF_LOCUS13055</name>
    <name evidence="2" type="ORF">HINF_LOCUS20833</name>
</gene>
<reference evidence="2 3" key="2">
    <citation type="submission" date="2024-07" db="EMBL/GenBank/DDBJ databases">
        <authorList>
            <person name="Akdeniz Z."/>
        </authorList>
    </citation>
    <scope>NUCLEOTIDE SEQUENCE [LARGE SCALE GENOMIC DNA]</scope>
</reference>
<dbReference type="EMBL" id="CAXDID020000056">
    <property type="protein sequence ID" value="CAL6007841.1"/>
    <property type="molecule type" value="Genomic_DNA"/>
</dbReference>
<dbReference type="InterPro" id="IPR037104">
    <property type="entry name" value="Annexin_sf"/>
</dbReference>
<accession>A0AA86NUT0</accession>
<comment type="caution">
    <text evidence="1">The sequence shown here is derived from an EMBL/GenBank/DDBJ whole genome shotgun (WGS) entry which is preliminary data.</text>
</comment>
<keyword evidence="3" id="KW-1185">Reference proteome</keyword>
<dbReference type="AlphaFoldDB" id="A0AA86NUT0"/>
<name>A0AA86NUT0_9EUKA</name>
<protein>
    <submittedName>
        <fullName evidence="1">Annexin 2</fullName>
    </submittedName>
    <submittedName>
        <fullName evidence="2">Annexin_2</fullName>
    </submittedName>
</protein>
<evidence type="ECO:0000313" key="2">
    <source>
        <dbReference type="EMBL" id="CAL6007841.1"/>
    </source>
</evidence>
<dbReference type="Proteomes" id="UP001642409">
    <property type="component" value="Unassembled WGS sequence"/>
</dbReference>
<sequence>MLSPAKGCCYIINESFESFRSCDKSLVTILFRDRYSAEVQQDYEGKLANDIKKYTSGKYEKALLLLWKAQ</sequence>
<dbReference type="EMBL" id="CATOUU010000341">
    <property type="protein sequence ID" value="CAI9925410.1"/>
    <property type="molecule type" value="Genomic_DNA"/>
</dbReference>
<proteinExistence type="predicted"/>
<evidence type="ECO:0000313" key="3">
    <source>
        <dbReference type="Proteomes" id="UP001642409"/>
    </source>
</evidence>
<dbReference type="GO" id="GO:0005509">
    <property type="term" value="F:calcium ion binding"/>
    <property type="evidence" value="ECO:0007669"/>
    <property type="project" value="InterPro"/>
</dbReference>
<dbReference type="SUPFAM" id="SSF47874">
    <property type="entry name" value="Annexin"/>
    <property type="match status" value="1"/>
</dbReference>
<dbReference type="Gene3D" id="1.10.220.10">
    <property type="entry name" value="Annexin"/>
    <property type="match status" value="1"/>
</dbReference>
<evidence type="ECO:0000313" key="1">
    <source>
        <dbReference type="EMBL" id="CAI9925410.1"/>
    </source>
</evidence>